<proteinExistence type="predicted"/>
<keyword evidence="1" id="KW-0378">Hydrolase</keyword>
<evidence type="ECO:0000313" key="4">
    <source>
        <dbReference type="Proteomes" id="UP000245712"/>
    </source>
</evidence>
<reference evidence="3 4" key="1">
    <citation type="submission" date="2018-05" db="EMBL/GenBank/DDBJ databases">
        <title>Genomic Encyclopedia of Type Strains, Phase IV (KMG-V): Genome sequencing to study the core and pangenomes of soil and plant-associated prokaryotes.</title>
        <authorList>
            <person name="Whitman W."/>
        </authorList>
    </citation>
    <scope>NUCLEOTIDE SEQUENCE [LARGE SCALE GENOMIC DNA]</scope>
    <source>
        <strain evidence="3 4">SCZa-39</strain>
    </source>
</reference>
<feature type="domain" description="Peptidase S8/S53" evidence="2">
    <location>
        <begin position="284"/>
        <end position="630"/>
    </location>
</feature>
<dbReference type="Gene3D" id="3.40.50.200">
    <property type="entry name" value="Peptidase S8/S53 domain"/>
    <property type="match status" value="1"/>
</dbReference>
<dbReference type="RefSeq" id="WP_116610335.1">
    <property type="nucleotide sequence ID" value="NZ_QEOB01000003.1"/>
</dbReference>
<dbReference type="CDD" id="cd04847">
    <property type="entry name" value="Peptidases_S8_Subtilisin_like_2"/>
    <property type="match status" value="1"/>
</dbReference>
<protein>
    <submittedName>
        <fullName evidence="3">Subtilase family protein</fullName>
    </submittedName>
</protein>
<dbReference type="InterPro" id="IPR036852">
    <property type="entry name" value="Peptidase_S8/S53_dom_sf"/>
</dbReference>
<keyword evidence="4" id="KW-1185">Reference proteome</keyword>
<dbReference type="SUPFAM" id="SSF52743">
    <property type="entry name" value="Subtilisin-like"/>
    <property type="match status" value="1"/>
</dbReference>
<evidence type="ECO:0000256" key="1">
    <source>
        <dbReference type="ARBA" id="ARBA00022801"/>
    </source>
</evidence>
<dbReference type="InterPro" id="IPR000209">
    <property type="entry name" value="Peptidase_S8/S53_dom"/>
</dbReference>
<dbReference type="InterPro" id="IPR023827">
    <property type="entry name" value="Peptidase_S8_Asp-AS"/>
</dbReference>
<accession>A0ABX5KV46</accession>
<name>A0ABX5KV46_9BURK</name>
<dbReference type="InterPro" id="IPR034074">
    <property type="entry name" value="Y4bN_pept_dom"/>
</dbReference>
<dbReference type="PROSITE" id="PS00136">
    <property type="entry name" value="SUBTILASE_ASP"/>
    <property type="match status" value="1"/>
</dbReference>
<dbReference type="EMBL" id="QEOB01000003">
    <property type="protein sequence ID" value="PVX85846.1"/>
    <property type="molecule type" value="Genomic_DNA"/>
</dbReference>
<organism evidence="3 4">
    <name type="scientific">Paraburkholderia unamae</name>
    <dbReference type="NCBI Taxonomy" id="219649"/>
    <lineage>
        <taxon>Bacteria</taxon>
        <taxon>Pseudomonadati</taxon>
        <taxon>Pseudomonadota</taxon>
        <taxon>Betaproteobacteria</taxon>
        <taxon>Burkholderiales</taxon>
        <taxon>Burkholderiaceae</taxon>
        <taxon>Paraburkholderia</taxon>
    </lineage>
</organism>
<sequence length="853" mass="92332">MPDTFDSRNRPHLSIDLFRETSAYKFPPRNLGRKPRRNDHAAHAATLLQQLDSSLGNLPSPGTDLRLSIQGLKPGTVVEVTTATPPENSRVKAVRVPATLEFPTQDVVVLRSQRNENRTESALLFIPDEARTFLKRRISAYGEDHGDDRPDVERFEVIEAIRKIAVETLFTGGVDLNVPDQFWWELWIREPGVSARQLADAARSANIEVHADRLIFPETTVLFFHASAAVLAAFAETVPGAVTEIRRATGTIEPFLERGATGIGQHDWVEELAGRVTGPVEGAPVVCVLDTGVAAAHPLLAPGLHGAWAYDAAWGVDDHYANGGHGTPIAGLVLYGDLDPLMNDARDVRLTHGAESMKLLPPRGFPPTQPPSYGVVTQGAVGAVEAERPDALRSFCLASSTTDFSPSRPSTWSGALDQIASGSMPGDESGIPAAQRPKRLIVVSTGNVAGGMQEDVLPSQPIEDPSQSWNALTIGGFTRKEQAPTPPPVMHPAVPANHRSPYSRGTCLLPEDLTPIKPEVLFEAGNMVADAAGFCGWDPAVSLLSTGADVVTEPLVPFWATSAATAMAGNFAGRLQAAHPDLWPETHRALTVDSARWPEPIRKKFIGTGAHWKTGTKTEKQQKLREFGYGVPDIERAMLSAQNDATLVAQAEIQPYTTGNDGRGGVFNEMHFYDLPWPRAALEALENEVVSMKITLSYFIEPNLTGKAATRPETYRSFGLRFAMKKRNESDARFRSRITASQANPGSEVDEEASYWLLGPKAIQAGSLHCDLWRGLAIELAGHDSIAVYPVGGWWKSHVGQRRITDKARYALVISLSAPGHNVDLYSEIETLVDAKEAEVALTVTGGAGLRGG</sequence>
<dbReference type="Pfam" id="PF00082">
    <property type="entry name" value="Peptidase_S8"/>
    <property type="match status" value="1"/>
</dbReference>
<evidence type="ECO:0000313" key="3">
    <source>
        <dbReference type="EMBL" id="PVX85846.1"/>
    </source>
</evidence>
<dbReference type="Proteomes" id="UP000245712">
    <property type="component" value="Unassembled WGS sequence"/>
</dbReference>
<evidence type="ECO:0000259" key="2">
    <source>
        <dbReference type="Pfam" id="PF00082"/>
    </source>
</evidence>
<comment type="caution">
    <text evidence="3">The sequence shown here is derived from an EMBL/GenBank/DDBJ whole genome shotgun (WGS) entry which is preliminary data.</text>
</comment>
<gene>
    <name evidence="3" type="ORF">C7402_103424</name>
</gene>